<protein>
    <submittedName>
        <fullName evidence="7">Kinesin-like protein KIF21A</fullName>
    </submittedName>
</protein>
<keyword evidence="3" id="KW-0677">Repeat</keyword>
<comment type="subcellular location">
    <subcellularLocation>
        <location evidence="1">Nucleus</location>
        <location evidence="1">Nucleolus</location>
    </subcellularLocation>
</comment>
<evidence type="ECO:0000313" key="7">
    <source>
        <dbReference type="RefSeq" id="XP_014665579.1"/>
    </source>
</evidence>
<dbReference type="PANTHER" id="PTHR19848">
    <property type="entry name" value="WD40 REPEAT PROTEIN"/>
    <property type="match status" value="1"/>
</dbReference>
<evidence type="ECO:0000256" key="2">
    <source>
        <dbReference type="ARBA" id="ARBA00022574"/>
    </source>
</evidence>
<feature type="repeat" description="WD" evidence="5">
    <location>
        <begin position="99"/>
        <end position="131"/>
    </location>
</feature>
<gene>
    <name evidence="7" type="primary">LOC106807671</name>
</gene>
<sequence length="190" mass="20601">MSIGKLSGGHQAAVMVMAMSTNDENGNVLVTGSKDHYIKVFGVPEYAAGVHTPKFSLDPPHYDGIQSLAIHGNSLFSGSRDTCIKKWDLAEKKLKFSMNQAHKDWVEALQLLPEQNCLLSGGRDGYLKVWNCDNCALVGEIRAHSSPINAIATNSSAIFTASNDQTIGVWKPRNNLSALVMDAGEDERIA</sequence>
<dbReference type="PROSITE" id="PS50082">
    <property type="entry name" value="WD_REPEATS_2"/>
    <property type="match status" value="2"/>
</dbReference>
<dbReference type="InterPro" id="IPR036322">
    <property type="entry name" value="WD40_repeat_dom_sf"/>
</dbReference>
<dbReference type="PANTHER" id="PTHR19848:SF0">
    <property type="entry name" value="NOTCHLESS PROTEIN HOMOLOG 1"/>
    <property type="match status" value="1"/>
</dbReference>
<dbReference type="InterPro" id="IPR020472">
    <property type="entry name" value="WD40_PAC1"/>
</dbReference>
<dbReference type="RefSeq" id="XP_014665579.1">
    <property type="nucleotide sequence ID" value="XM_014810093.1"/>
</dbReference>
<evidence type="ECO:0000256" key="3">
    <source>
        <dbReference type="ARBA" id="ARBA00022737"/>
    </source>
</evidence>
<feature type="repeat" description="WD" evidence="5">
    <location>
        <begin position="141"/>
        <end position="171"/>
    </location>
</feature>
<dbReference type="GeneID" id="106807671"/>
<evidence type="ECO:0000313" key="6">
    <source>
        <dbReference type="Proteomes" id="UP000695022"/>
    </source>
</evidence>
<keyword evidence="6" id="KW-1185">Reference proteome</keyword>
<dbReference type="Proteomes" id="UP000695022">
    <property type="component" value="Unplaced"/>
</dbReference>
<name>A0ABM1E058_PRICU</name>
<accession>A0ABM1E058</accession>
<proteinExistence type="predicted"/>
<dbReference type="PRINTS" id="PR00320">
    <property type="entry name" value="GPROTEINBRPT"/>
</dbReference>
<dbReference type="PROSITE" id="PS50294">
    <property type="entry name" value="WD_REPEATS_REGION"/>
    <property type="match status" value="1"/>
</dbReference>
<evidence type="ECO:0000256" key="1">
    <source>
        <dbReference type="ARBA" id="ARBA00004604"/>
    </source>
</evidence>
<evidence type="ECO:0000256" key="5">
    <source>
        <dbReference type="PROSITE-ProRule" id="PRU00221"/>
    </source>
</evidence>
<keyword evidence="2 5" id="KW-0853">WD repeat</keyword>
<reference evidence="7" key="1">
    <citation type="submission" date="2025-08" db="UniProtKB">
        <authorList>
            <consortium name="RefSeq"/>
        </authorList>
    </citation>
    <scope>IDENTIFICATION</scope>
</reference>
<dbReference type="InterPro" id="IPR001680">
    <property type="entry name" value="WD40_rpt"/>
</dbReference>
<dbReference type="SUPFAM" id="SSF50978">
    <property type="entry name" value="WD40 repeat-like"/>
    <property type="match status" value="1"/>
</dbReference>
<keyword evidence="4" id="KW-0539">Nucleus</keyword>
<evidence type="ECO:0000256" key="4">
    <source>
        <dbReference type="ARBA" id="ARBA00023242"/>
    </source>
</evidence>
<dbReference type="InterPro" id="IPR015943">
    <property type="entry name" value="WD40/YVTN_repeat-like_dom_sf"/>
</dbReference>
<dbReference type="Gene3D" id="2.130.10.10">
    <property type="entry name" value="YVTN repeat-like/Quinoprotein amine dehydrogenase"/>
    <property type="match status" value="1"/>
</dbReference>
<dbReference type="Pfam" id="PF00400">
    <property type="entry name" value="WD40"/>
    <property type="match status" value="4"/>
</dbReference>
<organism evidence="6 7">
    <name type="scientific">Priapulus caudatus</name>
    <name type="common">Priapulid worm</name>
    <dbReference type="NCBI Taxonomy" id="37621"/>
    <lineage>
        <taxon>Eukaryota</taxon>
        <taxon>Metazoa</taxon>
        <taxon>Ecdysozoa</taxon>
        <taxon>Scalidophora</taxon>
        <taxon>Priapulida</taxon>
        <taxon>Priapulimorpha</taxon>
        <taxon>Priapulimorphida</taxon>
        <taxon>Priapulidae</taxon>
        <taxon>Priapulus</taxon>
    </lineage>
</organism>
<dbReference type="SMART" id="SM00320">
    <property type="entry name" value="WD40"/>
    <property type="match status" value="4"/>
</dbReference>